<dbReference type="Proteomes" id="UP001150942">
    <property type="component" value="Unassembled WGS sequence"/>
</dbReference>
<proteinExistence type="predicted"/>
<reference evidence="1" key="1">
    <citation type="submission" date="2022-11" db="EMBL/GenBank/DDBJ databases">
        <authorList>
            <person name="Petersen C."/>
        </authorList>
    </citation>
    <scope>NUCLEOTIDE SEQUENCE</scope>
    <source>
        <strain evidence="1">IBT 20477</strain>
    </source>
</reference>
<gene>
    <name evidence="1" type="ORF">N7449_005585</name>
</gene>
<accession>A0A9W9MLE7</accession>
<organism evidence="1 2">
    <name type="scientific">Penicillium cf. viridicatum</name>
    <dbReference type="NCBI Taxonomy" id="2972119"/>
    <lineage>
        <taxon>Eukaryota</taxon>
        <taxon>Fungi</taxon>
        <taxon>Dikarya</taxon>
        <taxon>Ascomycota</taxon>
        <taxon>Pezizomycotina</taxon>
        <taxon>Eurotiomycetes</taxon>
        <taxon>Eurotiomycetidae</taxon>
        <taxon>Eurotiales</taxon>
        <taxon>Aspergillaceae</taxon>
        <taxon>Penicillium</taxon>
    </lineage>
</organism>
<protein>
    <submittedName>
        <fullName evidence="1">Uncharacterized protein</fullName>
    </submittedName>
</protein>
<sequence>MADRQKGRYTNGSGKTCQNCARAKIRCIRSEAAGSCDRWVNWRDRRSSMSDWLIDAAAWGNPVTFGRVEIDAGSQSRSAPSPIRDANSGTILFPHASLTLRMTDD</sequence>
<reference evidence="1" key="2">
    <citation type="journal article" date="2023" name="IMA Fungus">
        <title>Comparative genomic study of the Penicillium genus elucidates a diverse pangenome and 15 lateral gene transfer events.</title>
        <authorList>
            <person name="Petersen C."/>
            <person name="Sorensen T."/>
            <person name="Nielsen M.R."/>
            <person name="Sondergaard T.E."/>
            <person name="Sorensen J.L."/>
            <person name="Fitzpatrick D.A."/>
            <person name="Frisvad J.C."/>
            <person name="Nielsen K.L."/>
        </authorList>
    </citation>
    <scope>NUCLEOTIDE SEQUENCE</scope>
    <source>
        <strain evidence="1">IBT 20477</strain>
    </source>
</reference>
<dbReference type="EMBL" id="JAPQKQ010000003">
    <property type="protein sequence ID" value="KAJ5203506.1"/>
    <property type="molecule type" value="Genomic_DNA"/>
</dbReference>
<evidence type="ECO:0000313" key="1">
    <source>
        <dbReference type="EMBL" id="KAJ5203506.1"/>
    </source>
</evidence>
<keyword evidence="2" id="KW-1185">Reference proteome</keyword>
<evidence type="ECO:0000313" key="2">
    <source>
        <dbReference type="Proteomes" id="UP001150942"/>
    </source>
</evidence>
<dbReference type="AlphaFoldDB" id="A0A9W9MLE7"/>
<comment type="caution">
    <text evidence="1">The sequence shown here is derived from an EMBL/GenBank/DDBJ whole genome shotgun (WGS) entry which is preliminary data.</text>
</comment>
<dbReference type="OrthoDB" id="5226580at2759"/>
<name>A0A9W9MLE7_9EURO</name>